<dbReference type="Pfam" id="PF04055">
    <property type="entry name" value="Radical_SAM"/>
    <property type="match status" value="1"/>
</dbReference>
<dbReference type="InterPro" id="IPR058240">
    <property type="entry name" value="rSAM_sf"/>
</dbReference>
<evidence type="ECO:0000256" key="3">
    <source>
        <dbReference type="ARBA" id="ARBA00023004"/>
    </source>
</evidence>
<feature type="domain" description="Radical SAM core" evidence="5">
    <location>
        <begin position="1"/>
        <end position="235"/>
    </location>
</feature>
<keyword evidence="1" id="KW-0949">S-adenosyl-L-methionine</keyword>
<accession>A0ABW2P803</accession>
<dbReference type="InterPro" id="IPR023867">
    <property type="entry name" value="Sulphatase_maturase_rSAM"/>
</dbReference>
<dbReference type="Proteomes" id="UP001596496">
    <property type="component" value="Unassembled WGS sequence"/>
</dbReference>
<evidence type="ECO:0000313" key="6">
    <source>
        <dbReference type="EMBL" id="MFC7384591.1"/>
    </source>
</evidence>
<dbReference type="SFLD" id="SFLDG01072">
    <property type="entry name" value="dehydrogenase_like"/>
    <property type="match status" value="1"/>
</dbReference>
<dbReference type="InterPro" id="IPR026337">
    <property type="entry name" value="AKG_HExxH"/>
</dbReference>
<dbReference type="NCBIfam" id="TIGR04269">
    <property type="entry name" value="SAM_SPASM_FxsB"/>
    <property type="match status" value="1"/>
</dbReference>
<reference evidence="7" key="1">
    <citation type="journal article" date="2019" name="Int. J. Syst. Evol. Microbiol.">
        <title>The Global Catalogue of Microorganisms (GCM) 10K type strain sequencing project: providing services to taxonomists for standard genome sequencing and annotation.</title>
        <authorList>
            <consortium name="The Broad Institute Genomics Platform"/>
            <consortium name="The Broad Institute Genome Sequencing Center for Infectious Disease"/>
            <person name="Wu L."/>
            <person name="Ma J."/>
        </authorList>
    </citation>
    <scope>NUCLEOTIDE SEQUENCE [LARGE SCALE GENOMIC DNA]</scope>
    <source>
        <strain evidence="7">CECT 7649</strain>
    </source>
</reference>
<dbReference type="PANTHER" id="PTHR43273">
    <property type="entry name" value="ANAEROBIC SULFATASE-MATURATING ENZYME HOMOLOG ASLB-RELATED"/>
    <property type="match status" value="1"/>
</dbReference>
<keyword evidence="4" id="KW-0411">Iron-sulfur</keyword>
<dbReference type="SUPFAM" id="SSF102114">
    <property type="entry name" value="Radical SAM enzymes"/>
    <property type="match status" value="1"/>
</dbReference>
<keyword evidence="7" id="KW-1185">Reference proteome</keyword>
<proteinExistence type="predicted"/>
<evidence type="ECO:0000256" key="1">
    <source>
        <dbReference type="ARBA" id="ARBA00022691"/>
    </source>
</evidence>
<protein>
    <submittedName>
        <fullName evidence="6">FxsB family cyclophane-forming radical SAM/SPASM peptide maturase</fullName>
    </submittedName>
</protein>
<name>A0ABW2P803_9ACTN</name>
<dbReference type="SFLD" id="SFLDG01067">
    <property type="entry name" value="SPASM/twitch_domain_containing"/>
    <property type="match status" value="1"/>
</dbReference>
<dbReference type="Gene3D" id="3.20.20.70">
    <property type="entry name" value="Aldolase class I"/>
    <property type="match status" value="1"/>
</dbReference>
<comment type="caution">
    <text evidence="6">The sequence shown here is derived from an EMBL/GenBank/DDBJ whole genome shotgun (WGS) entry which is preliminary data.</text>
</comment>
<organism evidence="6 7">
    <name type="scientific">Sphaerisporangium rhizosphaerae</name>
    <dbReference type="NCBI Taxonomy" id="2269375"/>
    <lineage>
        <taxon>Bacteria</taxon>
        <taxon>Bacillati</taxon>
        <taxon>Actinomycetota</taxon>
        <taxon>Actinomycetes</taxon>
        <taxon>Streptosporangiales</taxon>
        <taxon>Streptosporangiaceae</taxon>
        <taxon>Sphaerisporangium</taxon>
    </lineage>
</organism>
<dbReference type="InterPro" id="IPR007197">
    <property type="entry name" value="rSAM"/>
</dbReference>
<dbReference type="PROSITE" id="PS51918">
    <property type="entry name" value="RADICAL_SAM"/>
    <property type="match status" value="1"/>
</dbReference>
<evidence type="ECO:0000256" key="2">
    <source>
        <dbReference type="ARBA" id="ARBA00022723"/>
    </source>
</evidence>
<dbReference type="RefSeq" id="WP_380828406.1">
    <property type="nucleotide sequence ID" value="NZ_JBHTCG010000013.1"/>
</dbReference>
<dbReference type="CDD" id="cd01335">
    <property type="entry name" value="Radical_SAM"/>
    <property type="match status" value="1"/>
</dbReference>
<dbReference type="EMBL" id="JBHTCG010000013">
    <property type="protein sequence ID" value="MFC7384591.1"/>
    <property type="molecule type" value="Genomic_DNA"/>
</dbReference>
<evidence type="ECO:0000259" key="5">
    <source>
        <dbReference type="PROSITE" id="PS51918"/>
    </source>
</evidence>
<dbReference type="PANTHER" id="PTHR43273:SF8">
    <property type="entry name" value="RADICAL SAM DOMAIN PROTEIN"/>
    <property type="match status" value="1"/>
</dbReference>
<dbReference type="SFLD" id="SFLDS00029">
    <property type="entry name" value="Radical_SAM"/>
    <property type="match status" value="1"/>
</dbReference>
<gene>
    <name evidence="6" type="ORF">ACFQSB_20430</name>
</gene>
<dbReference type="SFLD" id="SFLDG01386">
    <property type="entry name" value="main_SPASM_domain-containing"/>
    <property type="match status" value="1"/>
</dbReference>
<evidence type="ECO:0000313" key="7">
    <source>
        <dbReference type="Proteomes" id="UP001596496"/>
    </source>
</evidence>
<dbReference type="InterPro" id="IPR013785">
    <property type="entry name" value="Aldolase_TIM"/>
</dbReference>
<sequence>MPFRQFVLKVASRCDLACDHCYVYEHADQSWRRRPKVIEPDTLTAAADRIAEHARAHRLPAVHVVLHGGEPLLAGHDLLEQAIVGLRGALEGVCGLDLRVHTNGVTLDARFCRLFAAHGVRVGVSLDGDRPANDLHRRYADGRGSYDRVIRGIDLLRRTYPGIYAGLLCTIDVRNDPVAVYEALIALDPPVVDFLLPHATWDHPPPRPRSETEYADWLIAIFDRWVKDGRPVGVRMFDSIIRTGRGQGSLTEAFGLDECDLAVIETDGRYEQVDSLKTAYDGAPATGCDVFTHTLDQLAASPSMAGRRAGLEGLGETCQSCPVVTSCGGGLYAHRYRAGAGFLNPSVYCPDLLRLVTHIHEHDDRARGAPPPPRGSAPAVSAAALPIPQDELDALGSGYGGGEVIARLESGQRFIRRMLVTGVGETGLPGVPGAWDLLLALDHDHRDALQRVLDHPYVRVWAERCRESAAHAAPEPGYLANLVLAAAVRAGVVARLTVPVTGGLLHLPTLGGLVTGRVAEARVETGPGGFAVTAGRRRWEVRLDDRAGGDWLPVRRLAAEGLSVVLEDADPHRDCYETPVSPRLPRERAEEWQEMFARAWALILADHAAYAPALAAGLRVMTPLASAGPDADASATARYAGGAIGVALPGDPATLALLMMHEFQHVKLGAVMDLLGLYKLHLYHQSDTRLYEAPWRADRRPLEGLLQGTYAHVAVADFWRVRRHGGAEVDTRAAEIRYRRWRSGTLAACGTLIDSGSLTPLGERFVGKIRATVESWSDD</sequence>
<dbReference type="InterPro" id="IPR026335">
    <property type="entry name" value="rSAM_SPASM_FxsB"/>
</dbReference>
<evidence type="ECO:0000256" key="4">
    <source>
        <dbReference type="ARBA" id="ARBA00023014"/>
    </source>
</evidence>
<keyword evidence="3" id="KW-0408">Iron</keyword>
<dbReference type="NCBIfam" id="TIGR04267">
    <property type="entry name" value="mod_HExxH"/>
    <property type="match status" value="1"/>
</dbReference>
<keyword evidence="2" id="KW-0479">Metal-binding</keyword>